<dbReference type="AlphaFoldDB" id="S8EC87"/>
<organism evidence="3 4">
    <name type="scientific">Genlisea aurea</name>
    <dbReference type="NCBI Taxonomy" id="192259"/>
    <lineage>
        <taxon>Eukaryota</taxon>
        <taxon>Viridiplantae</taxon>
        <taxon>Streptophyta</taxon>
        <taxon>Embryophyta</taxon>
        <taxon>Tracheophyta</taxon>
        <taxon>Spermatophyta</taxon>
        <taxon>Magnoliopsida</taxon>
        <taxon>eudicotyledons</taxon>
        <taxon>Gunneridae</taxon>
        <taxon>Pentapetalae</taxon>
        <taxon>asterids</taxon>
        <taxon>lamiids</taxon>
        <taxon>Lamiales</taxon>
        <taxon>Lentibulariaceae</taxon>
        <taxon>Genlisea</taxon>
    </lineage>
</organism>
<dbReference type="GO" id="GO:0003723">
    <property type="term" value="F:RNA binding"/>
    <property type="evidence" value="ECO:0007669"/>
    <property type="project" value="InterPro"/>
</dbReference>
<sequence>RSEGMEPNSVTFLSLLSGCSHSGLLHEGCQLFDAMKNECFIELELDHYTCIVDLLARNGRTREALSIIIRFVDSPDSKIWGALAASAALYEDRKIASFAAR</sequence>
<gene>
    <name evidence="3" type="ORF">M569_04576</name>
</gene>
<feature type="non-terminal residue" evidence="3">
    <location>
        <position position="101"/>
    </location>
</feature>
<evidence type="ECO:0000256" key="1">
    <source>
        <dbReference type="ARBA" id="ARBA00022737"/>
    </source>
</evidence>
<evidence type="ECO:0000313" key="4">
    <source>
        <dbReference type="Proteomes" id="UP000015453"/>
    </source>
</evidence>
<feature type="repeat" description="PPR" evidence="2">
    <location>
        <begin position="8"/>
        <end position="42"/>
    </location>
</feature>
<dbReference type="Pfam" id="PF01535">
    <property type="entry name" value="PPR"/>
    <property type="match status" value="2"/>
</dbReference>
<name>S8EC87_9LAMI</name>
<keyword evidence="4" id="KW-1185">Reference proteome</keyword>
<evidence type="ECO:0000313" key="3">
    <source>
        <dbReference type="EMBL" id="EPS70187.1"/>
    </source>
</evidence>
<comment type="caution">
    <text evidence="3">The sequence shown here is derived from an EMBL/GenBank/DDBJ whole genome shotgun (WGS) entry which is preliminary data.</text>
</comment>
<dbReference type="OrthoDB" id="185373at2759"/>
<keyword evidence="1" id="KW-0677">Repeat</keyword>
<dbReference type="EMBL" id="AUSU01001786">
    <property type="protein sequence ID" value="EPS70187.1"/>
    <property type="molecule type" value="Genomic_DNA"/>
</dbReference>
<evidence type="ECO:0008006" key="5">
    <source>
        <dbReference type="Google" id="ProtNLM"/>
    </source>
</evidence>
<reference evidence="3 4" key="1">
    <citation type="journal article" date="2013" name="BMC Genomics">
        <title>The miniature genome of a carnivorous plant Genlisea aurea contains a low number of genes and short non-coding sequences.</title>
        <authorList>
            <person name="Leushkin E.V."/>
            <person name="Sutormin R.A."/>
            <person name="Nabieva E.R."/>
            <person name="Penin A.A."/>
            <person name="Kondrashov A.S."/>
            <person name="Logacheva M.D."/>
        </authorList>
    </citation>
    <scope>NUCLEOTIDE SEQUENCE [LARGE SCALE GENOMIC DNA]</scope>
</reference>
<dbReference type="InterPro" id="IPR011990">
    <property type="entry name" value="TPR-like_helical_dom_sf"/>
</dbReference>
<feature type="non-terminal residue" evidence="3">
    <location>
        <position position="1"/>
    </location>
</feature>
<protein>
    <recommendedName>
        <fullName evidence="5">Pentatricopeptide repeat-containing protein</fullName>
    </recommendedName>
</protein>
<proteinExistence type="predicted"/>
<dbReference type="PROSITE" id="PS51375">
    <property type="entry name" value="PPR"/>
    <property type="match status" value="1"/>
</dbReference>
<dbReference type="PANTHER" id="PTHR47926">
    <property type="entry name" value="PENTATRICOPEPTIDE REPEAT-CONTAINING PROTEIN"/>
    <property type="match status" value="1"/>
</dbReference>
<evidence type="ECO:0000256" key="2">
    <source>
        <dbReference type="PROSITE-ProRule" id="PRU00708"/>
    </source>
</evidence>
<dbReference type="NCBIfam" id="TIGR00756">
    <property type="entry name" value="PPR"/>
    <property type="match status" value="1"/>
</dbReference>
<accession>S8EC87</accession>
<dbReference type="Gene3D" id="1.25.40.10">
    <property type="entry name" value="Tetratricopeptide repeat domain"/>
    <property type="match status" value="1"/>
</dbReference>
<dbReference type="InterPro" id="IPR002885">
    <property type="entry name" value="PPR_rpt"/>
</dbReference>
<dbReference type="Proteomes" id="UP000015453">
    <property type="component" value="Unassembled WGS sequence"/>
</dbReference>
<dbReference type="GO" id="GO:0009451">
    <property type="term" value="P:RNA modification"/>
    <property type="evidence" value="ECO:0007669"/>
    <property type="project" value="InterPro"/>
</dbReference>
<dbReference type="InterPro" id="IPR046960">
    <property type="entry name" value="PPR_At4g14850-like_plant"/>
</dbReference>